<evidence type="ECO:0000313" key="1">
    <source>
        <dbReference type="Proteomes" id="UP000887580"/>
    </source>
</evidence>
<name>A0AC35ESN4_9BILA</name>
<dbReference type="Proteomes" id="UP000887580">
    <property type="component" value="Unplaced"/>
</dbReference>
<organism evidence="1 2">
    <name type="scientific">Panagrolaimus sp. PS1159</name>
    <dbReference type="NCBI Taxonomy" id="55785"/>
    <lineage>
        <taxon>Eukaryota</taxon>
        <taxon>Metazoa</taxon>
        <taxon>Ecdysozoa</taxon>
        <taxon>Nematoda</taxon>
        <taxon>Chromadorea</taxon>
        <taxon>Rhabditida</taxon>
        <taxon>Tylenchina</taxon>
        <taxon>Panagrolaimomorpha</taxon>
        <taxon>Panagrolaimoidea</taxon>
        <taxon>Panagrolaimidae</taxon>
        <taxon>Panagrolaimus</taxon>
    </lineage>
</organism>
<evidence type="ECO:0000313" key="2">
    <source>
        <dbReference type="WBParaSite" id="PS1159_v2.g10404.t1"/>
    </source>
</evidence>
<sequence>MKKLGGGPGGALDVVENKSALNLNGTDNFDCRYSNLKLNENYKCSNISSLVQSDSKLKKHDKTFVSTDNFEKRKNLQSKIVEHCSKNFSKYDEAEEKVKNRWKKESSSATSSTLSLHIATYENSVESFTNALDKNEGFKKKGLVEKWKNVKQIFTESLQSLIEVINNHRPFNIYKI</sequence>
<accession>A0AC35ESN4</accession>
<proteinExistence type="predicted"/>
<dbReference type="WBParaSite" id="PS1159_v2.g10404.t1">
    <property type="protein sequence ID" value="PS1159_v2.g10404.t1"/>
    <property type="gene ID" value="PS1159_v2.g10404"/>
</dbReference>
<protein>
    <submittedName>
        <fullName evidence="2">CYCLOIDEA-like protein</fullName>
    </submittedName>
</protein>
<reference evidence="2" key="1">
    <citation type="submission" date="2022-11" db="UniProtKB">
        <authorList>
            <consortium name="WormBaseParasite"/>
        </authorList>
    </citation>
    <scope>IDENTIFICATION</scope>
</reference>